<evidence type="ECO:0000313" key="2">
    <source>
        <dbReference type="Proteomes" id="UP001153636"/>
    </source>
</evidence>
<dbReference type="EMBL" id="OV651815">
    <property type="protein sequence ID" value="CAH1109105.1"/>
    <property type="molecule type" value="Genomic_DNA"/>
</dbReference>
<gene>
    <name evidence="1" type="ORF">PSYICH_LOCUS9069</name>
</gene>
<reference evidence="1" key="1">
    <citation type="submission" date="2022-01" db="EMBL/GenBank/DDBJ databases">
        <authorList>
            <person name="King R."/>
        </authorList>
    </citation>
    <scope>NUCLEOTIDE SEQUENCE</scope>
</reference>
<name>A0A9P0D0I7_9CUCU</name>
<dbReference type="AlphaFoldDB" id="A0A9P0D0I7"/>
<keyword evidence="2" id="KW-1185">Reference proteome</keyword>
<proteinExistence type="predicted"/>
<organism evidence="1 2">
    <name type="scientific">Psylliodes chrysocephalus</name>
    <dbReference type="NCBI Taxonomy" id="3402493"/>
    <lineage>
        <taxon>Eukaryota</taxon>
        <taxon>Metazoa</taxon>
        <taxon>Ecdysozoa</taxon>
        <taxon>Arthropoda</taxon>
        <taxon>Hexapoda</taxon>
        <taxon>Insecta</taxon>
        <taxon>Pterygota</taxon>
        <taxon>Neoptera</taxon>
        <taxon>Endopterygota</taxon>
        <taxon>Coleoptera</taxon>
        <taxon>Polyphaga</taxon>
        <taxon>Cucujiformia</taxon>
        <taxon>Chrysomeloidea</taxon>
        <taxon>Chrysomelidae</taxon>
        <taxon>Galerucinae</taxon>
        <taxon>Alticini</taxon>
        <taxon>Psylliodes</taxon>
    </lineage>
</organism>
<dbReference type="Proteomes" id="UP001153636">
    <property type="component" value="Chromosome 3"/>
</dbReference>
<dbReference type="OrthoDB" id="7699940at2759"/>
<protein>
    <submittedName>
        <fullName evidence="1">Uncharacterized protein</fullName>
    </submittedName>
</protein>
<evidence type="ECO:0000313" key="1">
    <source>
        <dbReference type="EMBL" id="CAH1109105.1"/>
    </source>
</evidence>
<sequence length="139" mass="15896">MAHITVLTAKSTFKLEKLPPTVGATSQHSYRGYFQLQTWFGNKRTATNWGWKESIANNSKIRIPRFTIALVIPEELLKTISCRCETSFKGNRCGCQKHRRMYRVMYKVSENCSDSEDISTEIKQPSLLLQPGKPITRGL</sequence>
<accession>A0A9P0D0I7</accession>